<keyword evidence="2" id="KW-0547">Nucleotide-binding</keyword>
<dbReference type="OrthoDB" id="6155655at2759"/>
<name>A0A8X6XVG9_9ARAC</name>
<dbReference type="Pfam" id="PF21530">
    <property type="entry name" value="Pif1_2B_dom"/>
    <property type="match status" value="1"/>
</dbReference>
<keyword evidence="3" id="KW-1185">Reference proteome</keyword>
<organism evidence="2 3">
    <name type="scientific">Trichonephila inaurata madagascariensis</name>
    <dbReference type="NCBI Taxonomy" id="2747483"/>
    <lineage>
        <taxon>Eukaryota</taxon>
        <taxon>Metazoa</taxon>
        <taxon>Ecdysozoa</taxon>
        <taxon>Arthropoda</taxon>
        <taxon>Chelicerata</taxon>
        <taxon>Arachnida</taxon>
        <taxon>Araneae</taxon>
        <taxon>Araneomorphae</taxon>
        <taxon>Entelegynae</taxon>
        <taxon>Araneoidea</taxon>
        <taxon>Nephilidae</taxon>
        <taxon>Trichonephila</taxon>
        <taxon>Trichonephila inaurata</taxon>
    </lineage>
</organism>
<evidence type="ECO:0000259" key="1">
    <source>
        <dbReference type="Pfam" id="PF21530"/>
    </source>
</evidence>
<comment type="caution">
    <text evidence="2">The sequence shown here is derived from an EMBL/GenBank/DDBJ whole genome shotgun (WGS) entry which is preliminary data.</text>
</comment>
<protein>
    <submittedName>
        <fullName evidence="2">ATP-dependent DNA helicase</fullName>
    </submittedName>
</protein>
<dbReference type="InterPro" id="IPR049163">
    <property type="entry name" value="Pif1-like_2B_dom"/>
</dbReference>
<dbReference type="EMBL" id="BMAV01011963">
    <property type="protein sequence ID" value="GFY58241.1"/>
    <property type="molecule type" value="Genomic_DNA"/>
</dbReference>
<evidence type="ECO:0000313" key="3">
    <source>
        <dbReference type="Proteomes" id="UP000886998"/>
    </source>
</evidence>
<proteinExistence type="predicted"/>
<feature type="domain" description="DNA helicase Pif1-like 2B" evidence="1">
    <location>
        <begin position="301"/>
        <end position="345"/>
    </location>
</feature>
<dbReference type="Proteomes" id="UP000886998">
    <property type="component" value="Unassembled WGS sequence"/>
</dbReference>
<sequence length="382" mass="43088">MPVKRSGKSEKKGVPHADFPRYVTDNALGRVYTVHPKNREAFLRLLLLPHVRGPISFEDLKTVIVRDEDGDILEIKPCSTYTEACQVLGLLEDDSHWYQAMEEAAVSQSPAQLRNLFAILVAVCGLNKPITLWENHKEDMTEDFLHQARRNNPTENIEYCDLLFNNTFILKIKFYPIMGNKFGTVWLARTSHDQPELTSKDVLRETSYDVQALLSLSRAFMAANAPRLTPDQQQTFIAITGMIGSERGGIVFLDAPGGTVKTFLLNLQLAFVRKEKDMAVPPLSIDCILNDDEAVQYPIQFLNSIQTPDLQAHNLILKVGAPIMLIRNIDAPRLCNGTRLIVKKLMQHVIQATVLTGCAKDEDVFIPRIHIIPSDNTIQFKR</sequence>
<dbReference type="GO" id="GO:0004386">
    <property type="term" value="F:helicase activity"/>
    <property type="evidence" value="ECO:0007669"/>
    <property type="project" value="UniProtKB-KW"/>
</dbReference>
<dbReference type="AlphaFoldDB" id="A0A8X6XVG9"/>
<keyword evidence="2" id="KW-0378">Hydrolase</keyword>
<reference evidence="2" key="1">
    <citation type="submission" date="2020-08" db="EMBL/GenBank/DDBJ databases">
        <title>Multicomponent nature underlies the extraordinary mechanical properties of spider dragline silk.</title>
        <authorList>
            <person name="Kono N."/>
            <person name="Nakamura H."/>
            <person name="Mori M."/>
            <person name="Yoshida Y."/>
            <person name="Ohtoshi R."/>
            <person name="Malay A.D."/>
            <person name="Moran D.A.P."/>
            <person name="Tomita M."/>
            <person name="Numata K."/>
            <person name="Arakawa K."/>
        </authorList>
    </citation>
    <scope>NUCLEOTIDE SEQUENCE</scope>
</reference>
<keyword evidence="2" id="KW-0347">Helicase</keyword>
<evidence type="ECO:0000313" key="2">
    <source>
        <dbReference type="EMBL" id="GFY58241.1"/>
    </source>
</evidence>
<accession>A0A8X6XVG9</accession>
<gene>
    <name evidence="2" type="primary">ANCCAN_19224</name>
    <name evidence="2" type="ORF">TNIN_57411</name>
</gene>
<dbReference type="PANTHER" id="PTHR10492">
    <property type="match status" value="1"/>
</dbReference>
<keyword evidence="2" id="KW-0067">ATP-binding</keyword>